<dbReference type="Proteomes" id="UP000078148">
    <property type="component" value="Chromosome"/>
</dbReference>
<dbReference type="HAMAP" id="MF_01539">
    <property type="entry name" value="TmcAL"/>
    <property type="match status" value="1"/>
</dbReference>
<evidence type="ECO:0000313" key="4">
    <source>
        <dbReference type="EMBL" id="ANF96476.1"/>
    </source>
</evidence>
<keyword evidence="3" id="KW-0694">RNA-binding</keyword>
<keyword evidence="3" id="KW-0963">Cytoplasm</keyword>
<dbReference type="PANTHER" id="PTHR37825:SF1">
    <property type="entry name" value="TRNA(MET) CYTIDINE ACETATE LIGASE"/>
    <property type="match status" value="1"/>
</dbReference>
<keyword evidence="3" id="KW-0547">Nucleotide-binding</keyword>
<keyword evidence="3" id="KW-0067">ATP-binding</keyword>
<feature type="binding site" evidence="3">
    <location>
        <position position="165"/>
    </location>
    <ligand>
        <name>ATP</name>
        <dbReference type="ChEBI" id="CHEBI:30616"/>
    </ligand>
</feature>
<comment type="subcellular location">
    <subcellularLocation>
        <location evidence="3">Cytoplasm</location>
    </subcellularLocation>
</comment>
<sequence length="406" mass="44807">MKVAGIIVEYNPLHNGHLLHIHKTREQTGCNAVIAVMSGGFTQRGEPAAFSKWARAEMALRSGCDLVVELPSVYVVQPAEWFAYGAVSLLNATGIVDQLVFGSEAGSLSDLSALADLLTDETPQFRLQLQAYLQQGLSYPAALSQAAGSAGYTAPETAALLQEPNNTLGLQYLIALRRLNSSIIPGTIQREQSHYHDLQPVHEQIASATAIRKLLMEDPKQAAAYMPEEVMLIIAREIESGRGPVHVNALWQPLLQILSTSRPDQLAGYYDMNEGLEYRLLSKLTSLDDCSVTGLLASLKTKRYTYARLQRLIAHLLLGHRRAELTEESLQQGPGYLRVLGFTENGRQLLKLMKKTSTLPVITRPADTDHPHMEADIRATVMQASAFASQDIKQLYSDYYRAPVRV</sequence>
<dbReference type="EC" id="6.3.4.-" evidence="3"/>
<evidence type="ECO:0000256" key="1">
    <source>
        <dbReference type="ARBA" id="ARBA00022598"/>
    </source>
</evidence>
<dbReference type="InterPro" id="IPR008513">
    <property type="entry name" value="tRNA(Met)_cyd_acetate_ligase"/>
</dbReference>
<dbReference type="Pfam" id="PF05636">
    <property type="entry name" value="HIGH_NTase1"/>
    <property type="match status" value="1"/>
</dbReference>
<dbReference type="STRING" id="1616788.AR543_10990"/>
<protein>
    <recommendedName>
        <fullName evidence="3">tRNA(Met) cytidine acetate ligase</fullName>
        <ecNumber evidence="3">6.3.4.-</ecNumber>
    </recommendedName>
</protein>
<reference evidence="5" key="1">
    <citation type="submission" date="2015-10" db="EMBL/GenBank/DDBJ databases">
        <title>Genome of Paenibacillus bovis sp. nov.</title>
        <authorList>
            <person name="Wu Z."/>
            <person name="Gao C."/>
            <person name="Liu Z."/>
            <person name="Zheng H."/>
        </authorList>
    </citation>
    <scope>NUCLEOTIDE SEQUENCE [LARGE SCALE GENOMIC DNA]</scope>
    <source>
        <strain evidence="5">BD3526</strain>
    </source>
</reference>
<comment type="caution">
    <text evidence="3">Lacks conserved residue(s) required for the propagation of feature annotation.</text>
</comment>
<gene>
    <name evidence="3" type="primary">tmcAL</name>
    <name evidence="4" type="ORF">AR543_10990</name>
</gene>
<comment type="catalytic activity">
    <reaction evidence="3">
        <text>cytidine(34) in elongator tRNA(Met) + acetate + ATP = N(4)-acetylcytidine(34) in elongator tRNA(Met) + AMP + diphosphate</text>
        <dbReference type="Rhea" id="RHEA:58144"/>
        <dbReference type="Rhea" id="RHEA-COMP:10693"/>
        <dbReference type="Rhea" id="RHEA-COMP:10694"/>
        <dbReference type="ChEBI" id="CHEBI:30089"/>
        <dbReference type="ChEBI" id="CHEBI:30616"/>
        <dbReference type="ChEBI" id="CHEBI:33019"/>
        <dbReference type="ChEBI" id="CHEBI:74900"/>
        <dbReference type="ChEBI" id="CHEBI:82748"/>
        <dbReference type="ChEBI" id="CHEBI:456215"/>
    </reaction>
</comment>
<comment type="function">
    <text evidence="3">Catalyzes the formation of N(4)-acetylcytidine (ac(4)C) at the wobble position of elongator tRNA(Met), using acetate and ATP as substrates. First activates an acetate ion to form acetyladenylate (Ac-AMP) and then transfers the acetyl group to tRNA to form ac(4)C34.</text>
</comment>
<keyword evidence="2 3" id="KW-0819">tRNA processing</keyword>
<evidence type="ECO:0000256" key="3">
    <source>
        <dbReference type="HAMAP-Rule" id="MF_01539"/>
    </source>
</evidence>
<keyword evidence="4" id="KW-0808">Transferase</keyword>
<dbReference type="GO" id="GO:0006400">
    <property type="term" value="P:tRNA modification"/>
    <property type="evidence" value="ECO:0007669"/>
    <property type="project" value="UniProtKB-UniRule"/>
</dbReference>
<dbReference type="SUPFAM" id="SSF52374">
    <property type="entry name" value="Nucleotidylyl transferase"/>
    <property type="match status" value="1"/>
</dbReference>
<proteinExistence type="inferred from homology"/>
<evidence type="ECO:0000313" key="5">
    <source>
        <dbReference type="Proteomes" id="UP000078148"/>
    </source>
</evidence>
<dbReference type="GO" id="GO:0005524">
    <property type="term" value="F:ATP binding"/>
    <property type="evidence" value="ECO:0007669"/>
    <property type="project" value="UniProtKB-KW"/>
</dbReference>
<dbReference type="GO" id="GO:0005737">
    <property type="term" value="C:cytoplasm"/>
    <property type="evidence" value="ECO:0007669"/>
    <property type="project" value="UniProtKB-SubCell"/>
</dbReference>
<reference evidence="4 5" key="2">
    <citation type="journal article" date="2016" name="Int. J. Syst. Evol. Microbiol.">
        <title>Paenibacillus bovis sp. nov., isolated from raw yak (Bos grunniens) milk.</title>
        <authorList>
            <person name="Gao C."/>
            <person name="Han J."/>
            <person name="Liu Z."/>
            <person name="Xu X."/>
            <person name="Hang F."/>
            <person name="Wu Z."/>
        </authorList>
    </citation>
    <scope>NUCLEOTIDE SEQUENCE [LARGE SCALE GENOMIC DNA]</scope>
    <source>
        <strain evidence="4 5">BD3526</strain>
    </source>
</reference>
<dbReference type="EMBL" id="CP013023">
    <property type="protein sequence ID" value="ANF96476.1"/>
    <property type="molecule type" value="Genomic_DNA"/>
</dbReference>
<dbReference type="KEGG" id="pbv:AR543_10990"/>
<dbReference type="RefSeq" id="WP_060534368.1">
    <property type="nucleotide sequence ID" value="NZ_CP013023.1"/>
</dbReference>
<keyword evidence="3" id="KW-0820">tRNA-binding</keyword>
<organism evidence="4 5">
    <name type="scientific">Paenibacillus bovis</name>
    <dbReference type="NCBI Taxonomy" id="1616788"/>
    <lineage>
        <taxon>Bacteria</taxon>
        <taxon>Bacillati</taxon>
        <taxon>Bacillota</taxon>
        <taxon>Bacilli</taxon>
        <taxon>Bacillales</taxon>
        <taxon>Paenibacillaceae</taxon>
        <taxon>Paenibacillus</taxon>
    </lineage>
</organism>
<dbReference type="GO" id="GO:0016879">
    <property type="term" value="F:ligase activity, forming carbon-nitrogen bonds"/>
    <property type="evidence" value="ECO:0007669"/>
    <property type="project" value="UniProtKB-UniRule"/>
</dbReference>
<feature type="binding site" evidence="3">
    <location>
        <begin position="7"/>
        <end position="20"/>
    </location>
    <ligand>
        <name>ATP</name>
        <dbReference type="ChEBI" id="CHEBI:30616"/>
    </ligand>
</feature>
<dbReference type="Gene3D" id="3.40.50.620">
    <property type="entry name" value="HUPs"/>
    <property type="match status" value="1"/>
</dbReference>
<comment type="similarity">
    <text evidence="3">Belongs to the TmcAL family.</text>
</comment>
<dbReference type="AlphaFoldDB" id="A0A172ZFR2"/>
<dbReference type="GO" id="GO:0016740">
    <property type="term" value="F:transferase activity"/>
    <property type="evidence" value="ECO:0007669"/>
    <property type="project" value="UniProtKB-KW"/>
</dbReference>
<evidence type="ECO:0000256" key="2">
    <source>
        <dbReference type="ARBA" id="ARBA00022694"/>
    </source>
</evidence>
<dbReference type="OrthoDB" id="9769796at2"/>
<dbReference type="NCBIfam" id="NF010191">
    <property type="entry name" value="PRK13670.1"/>
    <property type="match status" value="1"/>
</dbReference>
<keyword evidence="1 3" id="KW-0436">Ligase</keyword>
<name>A0A172ZFR2_9BACL</name>
<dbReference type="InterPro" id="IPR014729">
    <property type="entry name" value="Rossmann-like_a/b/a_fold"/>
</dbReference>
<accession>A0A172ZFR2</accession>
<dbReference type="PANTHER" id="PTHR37825">
    <property type="entry name" value="TRNA(MET) CYTIDINE ACETATE LIGASE"/>
    <property type="match status" value="1"/>
</dbReference>
<feature type="binding site" evidence="3">
    <location>
        <position position="102"/>
    </location>
    <ligand>
        <name>ATP</name>
        <dbReference type="ChEBI" id="CHEBI:30616"/>
    </ligand>
</feature>
<keyword evidence="5" id="KW-1185">Reference proteome</keyword>
<feature type="binding site" evidence="3">
    <location>
        <position position="190"/>
    </location>
    <ligand>
        <name>ATP</name>
        <dbReference type="ChEBI" id="CHEBI:30616"/>
    </ligand>
</feature>
<dbReference type="GO" id="GO:0000049">
    <property type="term" value="F:tRNA binding"/>
    <property type="evidence" value="ECO:0007669"/>
    <property type="project" value="UniProtKB-KW"/>
</dbReference>